<dbReference type="STRING" id="349064.SAMN05660429_01480"/>
<feature type="transmembrane region" description="Helical" evidence="1">
    <location>
        <begin position="55"/>
        <end position="77"/>
    </location>
</feature>
<proteinExistence type="predicted"/>
<name>A0A1I0DFT4_THASX</name>
<sequence>MLFKPFKQSLYAAVIGSFLITAVITVWAYIENPGQVFKSDQHSNKTLLIDTALSWFWPLALFIFGVVYVVLLTKYILDAKYSRKE</sequence>
<dbReference type="EMBL" id="FOHK01000006">
    <property type="protein sequence ID" value="SET30638.1"/>
    <property type="molecule type" value="Genomic_DNA"/>
</dbReference>
<accession>A0A1I0DFT4</accession>
<feature type="transmembrane region" description="Helical" evidence="1">
    <location>
        <begin position="9"/>
        <end position="30"/>
    </location>
</feature>
<evidence type="ECO:0000313" key="3">
    <source>
        <dbReference type="Proteomes" id="UP000199308"/>
    </source>
</evidence>
<evidence type="ECO:0000313" key="2">
    <source>
        <dbReference type="EMBL" id="SET30638.1"/>
    </source>
</evidence>
<dbReference type="AlphaFoldDB" id="A0A1I0DFT4"/>
<keyword evidence="1" id="KW-0472">Membrane</keyword>
<evidence type="ECO:0000256" key="1">
    <source>
        <dbReference type="SAM" id="Phobius"/>
    </source>
</evidence>
<dbReference type="Proteomes" id="UP000199308">
    <property type="component" value="Unassembled WGS sequence"/>
</dbReference>
<dbReference type="RefSeq" id="WP_093328899.1">
    <property type="nucleotide sequence ID" value="NZ_AP027363.1"/>
</dbReference>
<organism evidence="2 3">
    <name type="scientific">Thalassotalea agarivorans</name>
    <name type="common">Thalassomonas agarivorans</name>
    <dbReference type="NCBI Taxonomy" id="349064"/>
    <lineage>
        <taxon>Bacteria</taxon>
        <taxon>Pseudomonadati</taxon>
        <taxon>Pseudomonadota</taxon>
        <taxon>Gammaproteobacteria</taxon>
        <taxon>Alteromonadales</taxon>
        <taxon>Colwelliaceae</taxon>
        <taxon>Thalassotalea</taxon>
    </lineage>
</organism>
<keyword evidence="3" id="KW-1185">Reference proteome</keyword>
<protein>
    <submittedName>
        <fullName evidence="2">Uncharacterized protein</fullName>
    </submittedName>
</protein>
<keyword evidence="1" id="KW-0812">Transmembrane</keyword>
<reference evidence="2 3" key="1">
    <citation type="submission" date="2016-10" db="EMBL/GenBank/DDBJ databases">
        <authorList>
            <person name="de Groot N.N."/>
        </authorList>
    </citation>
    <scope>NUCLEOTIDE SEQUENCE [LARGE SCALE GENOMIC DNA]</scope>
    <source>
        <strain evidence="2 3">DSM 19706</strain>
    </source>
</reference>
<keyword evidence="1" id="KW-1133">Transmembrane helix</keyword>
<dbReference type="OrthoDB" id="6267163at2"/>
<gene>
    <name evidence="2" type="ORF">SAMN05660429_01480</name>
</gene>